<dbReference type="EMBL" id="MU865065">
    <property type="protein sequence ID" value="KAK4458545.1"/>
    <property type="molecule type" value="Genomic_DNA"/>
</dbReference>
<comment type="catalytic activity">
    <reaction evidence="1 10">
        <text>Hydrolysis of terminal, non-reducing beta-D-glucosyl residues with release of beta-D-glucose.</text>
        <dbReference type="EC" id="3.2.1.21"/>
    </reaction>
</comment>
<reference evidence="13" key="1">
    <citation type="journal article" date="2023" name="Mol. Phylogenet. Evol.">
        <title>Genome-scale phylogeny and comparative genomics of the fungal order Sordariales.</title>
        <authorList>
            <person name="Hensen N."/>
            <person name="Bonometti L."/>
            <person name="Westerberg I."/>
            <person name="Brannstrom I.O."/>
            <person name="Guillou S."/>
            <person name="Cros-Aarteil S."/>
            <person name="Calhoun S."/>
            <person name="Haridas S."/>
            <person name="Kuo A."/>
            <person name="Mondo S."/>
            <person name="Pangilinan J."/>
            <person name="Riley R."/>
            <person name="LaButti K."/>
            <person name="Andreopoulos B."/>
            <person name="Lipzen A."/>
            <person name="Chen C."/>
            <person name="Yan M."/>
            <person name="Daum C."/>
            <person name="Ng V."/>
            <person name="Clum A."/>
            <person name="Steindorff A."/>
            <person name="Ohm R.A."/>
            <person name="Martin F."/>
            <person name="Silar P."/>
            <person name="Natvig D.O."/>
            <person name="Lalanne C."/>
            <person name="Gautier V."/>
            <person name="Ament-Velasquez S.L."/>
            <person name="Kruys A."/>
            <person name="Hutchinson M.I."/>
            <person name="Powell A.J."/>
            <person name="Barry K."/>
            <person name="Miller A.N."/>
            <person name="Grigoriev I.V."/>
            <person name="Debuchy R."/>
            <person name="Gladieux P."/>
            <person name="Hiltunen Thoren M."/>
            <person name="Johannesson H."/>
        </authorList>
    </citation>
    <scope>NUCLEOTIDE SEQUENCE</scope>
    <source>
        <strain evidence="13">PSN324</strain>
    </source>
</reference>
<dbReference type="Gene3D" id="3.40.50.1700">
    <property type="entry name" value="Glycoside hydrolase family 3 C-terminal domain"/>
    <property type="match status" value="1"/>
</dbReference>
<evidence type="ECO:0000313" key="13">
    <source>
        <dbReference type="EMBL" id="KAK4458545.1"/>
    </source>
</evidence>
<dbReference type="GO" id="GO:0009251">
    <property type="term" value="P:glucan catabolic process"/>
    <property type="evidence" value="ECO:0007669"/>
    <property type="project" value="TreeGrafter"/>
</dbReference>
<feature type="domain" description="Fibronectin type III-like" evidence="12">
    <location>
        <begin position="761"/>
        <end position="828"/>
    </location>
</feature>
<evidence type="ECO:0000256" key="10">
    <source>
        <dbReference type="RuleBase" id="RU361161"/>
    </source>
</evidence>
<dbReference type="SMART" id="SM01217">
    <property type="entry name" value="Fn3_like"/>
    <property type="match status" value="1"/>
</dbReference>
<dbReference type="InterPro" id="IPR019800">
    <property type="entry name" value="Glyco_hydro_3_AS"/>
</dbReference>
<dbReference type="FunFam" id="3.20.20.300:FF:000002">
    <property type="entry name" value="Probable beta-glucosidase"/>
    <property type="match status" value="1"/>
</dbReference>
<dbReference type="Gene3D" id="2.60.40.10">
    <property type="entry name" value="Immunoglobulins"/>
    <property type="match status" value="1"/>
</dbReference>
<dbReference type="FunFam" id="3.40.50.1700:FF:000003">
    <property type="entry name" value="Probable beta-glucosidase"/>
    <property type="match status" value="1"/>
</dbReference>
<evidence type="ECO:0000256" key="9">
    <source>
        <dbReference type="ARBA" id="ARBA00023326"/>
    </source>
</evidence>
<protein>
    <recommendedName>
        <fullName evidence="10">beta-glucosidase</fullName>
        <ecNumber evidence="10">3.2.1.21</ecNumber>
    </recommendedName>
</protein>
<dbReference type="InterPro" id="IPR036881">
    <property type="entry name" value="Glyco_hydro_3_C_sf"/>
</dbReference>
<dbReference type="Pfam" id="PF01915">
    <property type="entry name" value="Glyco_hydro_3_C"/>
    <property type="match status" value="1"/>
</dbReference>
<evidence type="ECO:0000256" key="3">
    <source>
        <dbReference type="ARBA" id="ARBA00005336"/>
    </source>
</evidence>
<dbReference type="InterPro" id="IPR001764">
    <property type="entry name" value="Glyco_hydro_3_N"/>
</dbReference>
<keyword evidence="6" id="KW-0325">Glycoprotein</keyword>
<evidence type="ECO:0000259" key="12">
    <source>
        <dbReference type="SMART" id="SM01217"/>
    </source>
</evidence>
<dbReference type="InterPro" id="IPR050288">
    <property type="entry name" value="Cellulose_deg_GH3"/>
</dbReference>
<keyword evidence="5 10" id="KW-0378">Hydrolase</keyword>
<dbReference type="InterPro" id="IPR036962">
    <property type="entry name" value="Glyco_hydro_3_N_sf"/>
</dbReference>
<evidence type="ECO:0000256" key="4">
    <source>
        <dbReference type="ARBA" id="ARBA00022729"/>
    </source>
</evidence>
<dbReference type="GO" id="GO:0008422">
    <property type="term" value="F:beta-glucosidase activity"/>
    <property type="evidence" value="ECO:0007669"/>
    <property type="project" value="UniProtKB-EC"/>
</dbReference>
<keyword evidence="8 10" id="KW-0326">Glycosidase</keyword>
<evidence type="ECO:0000256" key="8">
    <source>
        <dbReference type="ARBA" id="ARBA00023295"/>
    </source>
</evidence>
<evidence type="ECO:0000256" key="2">
    <source>
        <dbReference type="ARBA" id="ARBA00004987"/>
    </source>
</evidence>
<gene>
    <name evidence="13" type="ORF">QBC42DRAFT_233782</name>
</gene>
<evidence type="ECO:0000313" key="14">
    <source>
        <dbReference type="Proteomes" id="UP001321749"/>
    </source>
</evidence>
<organism evidence="13 14">
    <name type="scientific">Cladorrhinum samala</name>
    <dbReference type="NCBI Taxonomy" id="585594"/>
    <lineage>
        <taxon>Eukaryota</taxon>
        <taxon>Fungi</taxon>
        <taxon>Dikarya</taxon>
        <taxon>Ascomycota</taxon>
        <taxon>Pezizomycotina</taxon>
        <taxon>Sordariomycetes</taxon>
        <taxon>Sordariomycetidae</taxon>
        <taxon>Sordariales</taxon>
        <taxon>Podosporaceae</taxon>
        <taxon>Cladorrhinum</taxon>
    </lineage>
</organism>
<dbReference type="AlphaFoldDB" id="A0AAV9HD24"/>
<dbReference type="Gene3D" id="3.20.20.300">
    <property type="entry name" value="Glycoside hydrolase, family 3, N-terminal domain"/>
    <property type="match status" value="1"/>
</dbReference>
<keyword evidence="7 10" id="KW-0119">Carbohydrate metabolism</keyword>
<name>A0AAV9HD24_9PEZI</name>
<dbReference type="Pfam" id="PF00933">
    <property type="entry name" value="Glyco_hydro_3"/>
    <property type="match status" value="1"/>
</dbReference>
<evidence type="ECO:0000256" key="6">
    <source>
        <dbReference type="ARBA" id="ARBA00023180"/>
    </source>
</evidence>
<accession>A0AAV9HD24</accession>
<dbReference type="EC" id="3.2.1.21" evidence="10"/>
<reference evidence="13" key="2">
    <citation type="submission" date="2023-06" db="EMBL/GenBank/DDBJ databases">
        <authorList>
            <consortium name="Lawrence Berkeley National Laboratory"/>
            <person name="Mondo S.J."/>
            <person name="Hensen N."/>
            <person name="Bonometti L."/>
            <person name="Westerberg I."/>
            <person name="Brannstrom I.O."/>
            <person name="Guillou S."/>
            <person name="Cros-Aarteil S."/>
            <person name="Calhoun S."/>
            <person name="Haridas S."/>
            <person name="Kuo A."/>
            <person name="Pangilinan J."/>
            <person name="Riley R."/>
            <person name="Labutti K."/>
            <person name="Andreopoulos B."/>
            <person name="Lipzen A."/>
            <person name="Chen C."/>
            <person name="Yanf M."/>
            <person name="Daum C."/>
            <person name="Ng V."/>
            <person name="Clum A."/>
            <person name="Steindorff A."/>
            <person name="Ohm R."/>
            <person name="Martin F."/>
            <person name="Silar P."/>
            <person name="Natvig D."/>
            <person name="Lalanne C."/>
            <person name="Gautier V."/>
            <person name="Ament-Velasquez S.L."/>
            <person name="Kruys A."/>
            <person name="Hutchinson M.I."/>
            <person name="Powell A.J."/>
            <person name="Barry K."/>
            <person name="Miller A.N."/>
            <person name="Grigoriev I.V."/>
            <person name="Debuchy R."/>
            <person name="Gladieux P."/>
            <person name="Thoren M.H."/>
            <person name="Johannesson H."/>
        </authorList>
    </citation>
    <scope>NUCLEOTIDE SEQUENCE</scope>
    <source>
        <strain evidence="13">PSN324</strain>
    </source>
</reference>
<keyword evidence="4 11" id="KW-0732">Signal</keyword>
<dbReference type="Pfam" id="PF14310">
    <property type="entry name" value="Fn3-like"/>
    <property type="match status" value="1"/>
</dbReference>
<dbReference type="InterPro" id="IPR017853">
    <property type="entry name" value="GH"/>
</dbReference>
<dbReference type="PROSITE" id="PS00775">
    <property type="entry name" value="GLYCOSYL_HYDROL_F3"/>
    <property type="match status" value="1"/>
</dbReference>
<evidence type="ECO:0000256" key="1">
    <source>
        <dbReference type="ARBA" id="ARBA00000448"/>
    </source>
</evidence>
<dbReference type="PANTHER" id="PTHR42715:SF29">
    <property type="entry name" value="BETA-GLUCOSIDASE A-RELATED"/>
    <property type="match status" value="1"/>
</dbReference>
<keyword evidence="9 10" id="KW-0624">Polysaccharide degradation</keyword>
<feature type="chain" id="PRO_5043676054" description="beta-glucosidase" evidence="11">
    <location>
        <begin position="18"/>
        <end position="839"/>
    </location>
</feature>
<dbReference type="SUPFAM" id="SSF51445">
    <property type="entry name" value="(Trans)glycosidases"/>
    <property type="match status" value="1"/>
</dbReference>
<dbReference type="InterPro" id="IPR002772">
    <property type="entry name" value="Glyco_hydro_3_C"/>
</dbReference>
<comment type="similarity">
    <text evidence="3 10">Belongs to the glycosyl hydrolase 3 family.</text>
</comment>
<dbReference type="InterPro" id="IPR013783">
    <property type="entry name" value="Ig-like_fold"/>
</dbReference>
<dbReference type="PRINTS" id="PR00133">
    <property type="entry name" value="GLHYDRLASE3"/>
</dbReference>
<dbReference type="Proteomes" id="UP001321749">
    <property type="component" value="Unassembled WGS sequence"/>
</dbReference>
<sequence length="839" mass="90787">MKTLFSLLLLFFPSGEALTDVPFGFHPAPWISPDLHDPAYLLARDFVSQLTLTEKVNLTTGTGWEADRCIGATGSVPRLNFTGLCLMDGPLGVRYTDLNSAFPAGINAAATFSRGLMRKRGEALGEEFNGKGIDVMLGPASGPLGRSPKGGRNWEGFGSDPYLAGVGMAETIKGVQDRGVVACAKHFILNEQEHYRGSMDVRIDDRTIHEVYLWPFADAVRAGVGSVMCSYNKVNGTYACENEWIQNYLLKGELGFKGFVMSDWGAQHTTLGSALSGLDMAMPGDGGPPPYRAWWGGALTEAVLRGDVPQWRLDDMAMRIMVTYFRIVSNSTSSRPSGGPNFSAWTNQTFGPLYSASNTSWVEVNKHVNVQADHAEIIREIAAKSTVLLKNSRSVLPLSSNVSSIAVIGNDAQSWNPNSCSERACIPRPGTIAMGYGSGTADFPYLVSPASAISARCSSLSIPFYNTTPNWDLPTAIARASKASVAIVFVAATAGENFVSIDGNVGDRNNLTLWDNGDALIRAVASVNPNTIVVLHTPGPVLLEYAATHPNVSAILWAGFPGQESGNGIADVLFGDVEPQGRSPFTWAAKEEDYGPVDIVYKAEDPKNPSQTFPEGTLIDYRWFAQHNLTPVWEFGFGLSYTRFSYSNLQVTKMLIPEPLELKKETGPAPTFGTVSKNLSAHAVPEGFQRITPYVYPWLNSTTGFITSNASISDFPASARNGSSQQILPAGGGEGGNPELYEVLYVVTVEIENVGKRKGVEIVQLYIQHSQTSPVVVLRGFDEVPLNPGEKKLVALPLTRRDLSNWNTDSQNWEITSDAKTVFVGASSRDIRLNASLPL</sequence>
<feature type="signal peptide" evidence="11">
    <location>
        <begin position="1"/>
        <end position="17"/>
    </location>
</feature>
<comment type="pathway">
    <text evidence="2 10">Glycan metabolism; cellulose degradation.</text>
</comment>
<comment type="caution">
    <text evidence="13">The sequence shown here is derived from an EMBL/GenBank/DDBJ whole genome shotgun (WGS) entry which is preliminary data.</text>
</comment>
<dbReference type="InterPro" id="IPR026891">
    <property type="entry name" value="Fn3-like"/>
</dbReference>
<proteinExistence type="inferred from homology"/>
<keyword evidence="14" id="KW-1185">Reference proteome</keyword>
<dbReference type="SUPFAM" id="SSF52279">
    <property type="entry name" value="Beta-D-glucan exohydrolase, C-terminal domain"/>
    <property type="match status" value="1"/>
</dbReference>
<dbReference type="PANTHER" id="PTHR42715">
    <property type="entry name" value="BETA-GLUCOSIDASE"/>
    <property type="match status" value="1"/>
</dbReference>
<evidence type="ECO:0000256" key="5">
    <source>
        <dbReference type="ARBA" id="ARBA00022801"/>
    </source>
</evidence>
<evidence type="ECO:0000256" key="7">
    <source>
        <dbReference type="ARBA" id="ARBA00023277"/>
    </source>
</evidence>
<evidence type="ECO:0000256" key="11">
    <source>
        <dbReference type="SAM" id="SignalP"/>
    </source>
</evidence>